<comment type="similarity">
    <text evidence="2">Belongs to the eukaryotic/archaeal RNase P protein component 1 family.</text>
</comment>
<dbReference type="EMBL" id="JBEVYD010000011">
    <property type="protein sequence ID" value="KAL3229722.1"/>
    <property type="molecule type" value="Genomic_DNA"/>
</dbReference>
<dbReference type="PANTHER" id="PTHR13348">
    <property type="entry name" value="RIBONUCLEASE P SUBUNIT P29"/>
    <property type="match status" value="1"/>
</dbReference>
<dbReference type="InterPro" id="IPR036980">
    <property type="entry name" value="RNase_P/MRP_Rpp29_sf"/>
</dbReference>
<dbReference type="Gene3D" id="2.30.30.210">
    <property type="entry name" value="Ribonuclease P/MRP, subunit p29"/>
    <property type="match status" value="1"/>
</dbReference>
<keyword evidence="3" id="KW-0539">Nucleus</keyword>
<evidence type="ECO:0000313" key="5">
    <source>
        <dbReference type="Proteomes" id="UP001623330"/>
    </source>
</evidence>
<proteinExistence type="inferred from homology"/>
<reference evidence="4 5" key="1">
    <citation type="submission" date="2024-05" db="EMBL/GenBank/DDBJ databases">
        <title>Long read based assembly of the Candida bracarensis genome reveals expanded adhesin content.</title>
        <authorList>
            <person name="Marcet-Houben M."/>
            <person name="Ksiezopolska E."/>
            <person name="Gabaldon T."/>
        </authorList>
    </citation>
    <scope>NUCLEOTIDE SEQUENCE [LARGE SCALE GENOMIC DNA]</scope>
    <source>
        <strain evidence="4 5">CBM6</strain>
    </source>
</reference>
<dbReference type="PIRSF" id="PIRSF027081">
    <property type="entry name" value="RNase_P/MRP_p29_subunit"/>
    <property type="match status" value="1"/>
</dbReference>
<dbReference type="Pfam" id="PF01868">
    <property type="entry name" value="RNase_P-MRP_p29"/>
    <property type="match status" value="1"/>
</dbReference>
<evidence type="ECO:0000256" key="1">
    <source>
        <dbReference type="ARBA" id="ARBA00004123"/>
    </source>
</evidence>
<organism evidence="4 5">
    <name type="scientific">Nakaseomyces bracarensis</name>
    <dbReference type="NCBI Taxonomy" id="273131"/>
    <lineage>
        <taxon>Eukaryota</taxon>
        <taxon>Fungi</taxon>
        <taxon>Dikarya</taxon>
        <taxon>Ascomycota</taxon>
        <taxon>Saccharomycotina</taxon>
        <taxon>Saccharomycetes</taxon>
        <taxon>Saccharomycetales</taxon>
        <taxon>Saccharomycetaceae</taxon>
        <taxon>Nakaseomyces</taxon>
    </lineage>
</organism>
<dbReference type="InterPro" id="IPR023534">
    <property type="entry name" value="Rof/RNase_P-like"/>
</dbReference>
<dbReference type="PANTHER" id="PTHR13348:SF0">
    <property type="entry name" value="RIBONUCLEASE P PROTEIN SUBUNIT P29"/>
    <property type="match status" value="1"/>
</dbReference>
<gene>
    <name evidence="4" type="ORF">RNJ44_01858</name>
</gene>
<name>A0ABR4NNZ1_9SACH</name>
<dbReference type="SMART" id="SM00538">
    <property type="entry name" value="POP4"/>
    <property type="match status" value="1"/>
</dbReference>
<dbReference type="SUPFAM" id="SSF101744">
    <property type="entry name" value="Rof/RNase P subunit-like"/>
    <property type="match status" value="1"/>
</dbReference>
<dbReference type="InterPro" id="IPR002730">
    <property type="entry name" value="Rpp29/RNP1"/>
</dbReference>
<comment type="caution">
    <text evidence="4">The sequence shown here is derived from an EMBL/GenBank/DDBJ whole genome shotgun (WGS) entry which is preliminary data.</text>
</comment>
<evidence type="ECO:0000256" key="3">
    <source>
        <dbReference type="PIRNR" id="PIRNR027081"/>
    </source>
</evidence>
<keyword evidence="5" id="KW-1185">Reference proteome</keyword>
<evidence type="ECO:0000313" key="4">
    <source>
        <dbReference type="EMBL" id="KAL3229722.1"/>
    </source>
</evidence>
<dbReference type="Proteomes" id="UP001623330">
    <property type="component" value="Unassembled WGS sequence"/>
</dbReference>
<evidence type="ECO:0000256" key="2">
    <source>
        <dbReference type="ARBA" id="ARBA00006181"/>
    </source>
</evidence>
<sequence length="287" mass="33496">MDKSQEFIFKNLLTKSFNDPKNDISEGRLTDTLLLLPTDGGSQAKITKHIERKTKISETKMKNVMNKKNATEKNYEQYKQKHYRKINRRSKDTLRDLIWKWKLSTKKAKQLCHEKGITSRDQLYDFLKENNHNLYEDLPKYDVFEPLNQKLWVGYMQDLLNIAYPVQDSTKLTLNGAQALTKLSMADYNGALLRVSKSKNTNLIGKQGVVIWDAQKSFMMITKGALVDELKIVPKKGTVFEFEIPINETEALEYSIIGDRFKYRSADRAGRKFKTRRCDDLLYYVNI</sequence>
<keyword evidence="3" id="KW-0819">tRNA processing</keyword>
<dbReference type="InterPro" id="IPR016848">
    <property type="entry name" value="RNase_P/MRP_Rpp29-subunit"/>
</dbReference>
<comment type="subcellular location">
    <subcellularLocation>
        <location evidence="1">Nucleus</location>
    </subcellularLocation>
</comment>
<accession>A0ABR4NNZ1</accession>
<protein>
    <recommendedName>
        <fullName evidence="3">Ribonuclease P protein subunit</fullName>
    </recommendedName>
</protein>